<accession>A0AAV4SP81</accession>
<dbReference type="EMBL" id="BPLR01009935">
    <property type="protein sequence ID" value="GIY35575.1"/>
    <property type="molecule type" value="Genomic_DNA"/>
</dbReference>
<gene>
    <name evidence="2" type="ORF">CEXT_292121</name>
</gene>
<evidence type="ECO:0000313" key="2">
    <source>
        <dbReference type="EMBL" id="GIY35575.1"/>
    </source>
</evidence>
<sequence length="109" mass="12240">MSLARNLMIRKKLFPPEGDARLIGENRGISRSNEAGTRSDKLGRKKRYEFHELSRDKQTEGDALLSADSLFKNSSLQLVVSTQNRNNLVNCSHSDSCEGRGQDLLYNSP</sequence>
<dbReference type="Proteomes" id="UP001054945">
    <property type="component" value="Unassembled WGS sequence"/>
</dbReference>
<reference evidence="2 3" key="1">
    <citation type="submission" date="2021-06" db="EMBL/GenBank/DDBJ databases">
        <title>Caerostris extrusa draft genome.</title>
        <authorList>
            <person name="Kono N."/>
            <person name="Arakawa K."/>
        </authorList>
    </citation>
    <scope>NUCLEOTIDE SEQUENCE [LARGE SCALE GENOMIC DNA]</scope>
</reference>
<name>A0AAV4SP81_CAEEX</name>
<comment type="caution">
    <text evidence="2">The sequence shown here is derived from an EMBL/GenBank/DDBJ whole genome shotgun (WGS) entry which is preliminary data.</text>
</comment>
<organism evidence="2 3">
    <name type="scientific">Caerostris extrusa</name>
    <name type="common">Bark spider</name>
    <name type="synonym">Caerostris bankana</name>
    <dbReference type="NCBI Taxonomy" id="172846"/>
    <lineage>
        <taxon>Eukaryota</taxon>
        <taxon>Metazoa</taxon>
        <taxon>Ecdysozoa</taxon>
        <taxon>Arthropoda</taxon>
        <taxon>Chelicerata</taxon>
        <taxon>Arachnida</taxon>
        <taxon>Araneae</taxon>
        <taxon>Araneomorphae</taxon>
        <taxon>Entelegynae</taxon>
        <taxon>Araneoidea</taxon>
        <taxon>Araneidae</taxon>
        <taxon>Caerostris</taxon>
    </lineage>
</organism>
<protein>
    <submittedName>
        <fullName evidence="2">Uncharacterized protein</fullName>
    </submittedName>
</protein>
<proteinExistence type="predicted"/>
<dbReference type="AlphaFoldDB" id="A0AAV4SP81"/>
<feature type="region of interest" description="Disordered" evidence="1">
    <location>
        <begin position="20"/>
        <end position="43"/>
    </location>
</feature>
<evidence type="ECO:0000256" key="1">
    <source>
        <dbReference type="SAM" id="MobiDB-lite"/>
    </source>
</evidence>
<evidence type="ECO:0000313" key="3">
    <source>
        <dbReference type="Proteomes" id="UP001054945"/>
    </source>
</evidence>
<keyword evidence="3" id="KW-1185">Reference proteome</keyword>